<dbReference type="Gene3D" id="2.60.40.2810">
    <property type="match status" value="2"/>
</dbReference>
<keyword evidence="2" id="KW-0378">Hydrolase</keyword>
<evidence type="ECO:0000256" key="4">
    <source>
        <dbReference type="SAM" id="MobiDB-lite"/>
    </source>
</evidence>
<gene>
    <name evidence="7" type="ORF">SAMN04489743_1651</name>
</gene>
<dbReference type="Gene3D" id="2.60.40.3440">
    <property type="match status" value="1"/>
</dbReference>
<keyword evidence="3" id="KW-0119">Carbohydrate metabolism</keyword>
<dbReference type="InterPro" id="IPR050964">
    <property type="entry name" value="Striated_Muscle_Regulatory"/>
</dbReference>
<evidence type="ECO:0000256" key="2">
    <source>
        <dbReference type="ARBA" id="ARBA00023295"/>
    </source>
</evidence>
<dbReference type="PANTHER" id="PTHR13817">
    <property type="entry name" value="TITIN"/>
    <property type="match status" value="1"/>
</dbReference>
<dbReference type="Pfam" id="PF17963">
    <property type="entry name" value="Big_9"/>
    <property type="match status" value="7"/>
</dbReference>
<evidence type="ECO:0000256" key="3">
    <source>
        <dbReference type="ARBA" id="ARBA00023326"/>
    </source>
</evidence>
<dbReference type="PROSITE" id="PS50853">
    <property type="entry name" value="FN3"/>
    <property type="match status" value="3"/>
</dbReference>
<dbReference type="Gene3D" id="2.60.40.10">
    <property type="entry name" value="Immunoglobulins"/>
    <property type="match status" value="3"/>
</dbReference>
<organism evidence="7 8">
    <name type="scientific">Pseudarthrobacter equi</name>
    <dbReference type="NCBI Taxonomy" id="728066"/>
    <lineage>
        <taxon>Bacteria</taxon>
        <taxon>Bacillati</taxon>
        <taxon>Actinomycetota</taxon>
        <taxon>Actinomycetes</taxon>
        <taxon>Micrococcales</taxon>
        <taxon>Micrococcaceae</taxon>
        <taxon>Pseudarthrobacter</taxon>
    </lineage>
</organism>
<keyword evidence="2" id="KW-0326">Glycosidase</keyword>
<dbReference type="RefSeq" id="WP_091719119.1">
    <property type="nucleotide sequence ID" value="NZ_LT629779.1"/>
</dbReference>
<protein>
    <submittedName>
        <fullName evidence="7">Fibronectin type III domain-containing protein</fullName>
    </submittedName>
</protein>
<evidence type="ECO:0000259" key="6">
    <source>
        <dbReference type="PROSITE" id="PS50853"/>
    </source>
</evidence>
<keyword evidence="5" id="KW-0812">Transmembrane</keyword>
<reference evidence="8" key="1">
    <citation type="submission" date="2016-10" db="EMBL/GenBank/DDBJ databases">
        <authorList>
            <person name="Varghese N."/>
            <person name="Submissions S."/>
        </authorList>
    </citation>
    <scope>NUCLEOTIDE SEQUENCE [LARGE SCALE GENOMIC DNA]</scope>
    <source>
        <strain evidence="8">IMMIB L-1606</strain>
    </source>
</reference>
<evidence type="ECO:0000313" key="8">
    <source>
        <dbReference type="Proteomes" id="UP000198751"/>
    </source>
</evidence>
<feature type="domain" description="Fibronectin type-III" evidence="6">
    <location>
        <begin position="1661"/>
        <end position="1753"/>
    </location>
</feature>
<dbReference type="OrthoDB" id="5241356at2"/>
<dbReference type="GO" id="GO:0000272">
    <property type="term" value="P:polysaccharide catabolic process"/>
    <property type="evidence" value="ECO:0007669"/>
    <property type="project" value="UniProtKB-KW"/>
</dbReference>
<name>A0A1H1XGX8_9MICC</name>
<accession>A0A1H1XGX8</accession>
<dbReference type="EMBL" id="LT629779">
    <property type="protein sequence ID" value="SDT08514.1"/>
    <property type="molecule type" value="Genomic_DNA"/>
</dbReference>
<keyword evidence="3" id="KW-0624">Polysaccharide degradation</keyword>
<evidence type="ECO:0000256" key="5">
    <source>
        <dbReference type="SAM" id="Phobius"/>
    </source>
</evidence>
<evidence type="ECO:0000313" key="7">
    <source>
        <dbReference type="EMBL" id="SDT08514.1"/>
    </source>
</evidence>
<dbReference type="InterPro" id="IPR013783">
    <property type="entry name" value="Ig-like_fold"/>
</dbReference>
<feature type="domain" description="Fibronectin type-III" evidence="6">
    <location>
        <begin position="1563"/>
        <end position="1654"/>
    </location>
</feature>
<feature type="region of interest" description="Disordered" evidence="4">
    <location>
        <begin position="1920"/>
        <end position="1973"/>
    </location>
</feature>
<evidence type="ECO:0000256" key="1">
    <source>
        <dbReference type="ARBA" id="ARBA00022737"/>
    </source>
</evidence>
<dbReference type="PANTHER" id="PTHR13817:SF73">
    <property type="entry name" value="FIBRONECTIN TYPE-III DOMAIN-CONTAINING PROTEIN"/>
    <property type="match status" value="1"/>
</dbReference>
<feature type="region of interest" description="Disordered" evidence="4">
    <location>
        <begin position="1541"/>
        <end position="1570"/>
    </location>
</feature>
<dbReference type="InterPro" id="IPR036116">
    <property type="entry name" value="FN3_sf"/>
</dbReference>
<dbReference type="GO" id="GO:0016798">
    <property type="term" value="F:hydrolase activity, acting on glycosyl bonds"/>
    <property type="evidence" value="ECO:0007669"/>
    <property type="project" value="UniProtKB-KW"/>
</dbReference>
<keyword evidence="5" id="KW-0472">Membrane</keyword>
<feature type="domain" description="Fibronectin type-III" evidence="6">
    <location>
        <begin position="1474"/>
        <end position="1562"/>
    </location>
</feature>
<proteinExistence type="predicted"/>
<dbReference type="SUPFAM" id="SSF49265">
    <property type="entry name" value="Fibronectin type III"/>
    <property type="match status" value="2"/>
</dbReference>
<sequence>MTSLLGKLGLKRRHKKIVTGTAFAAAVAVVATGAVLYPGFKTTEVELNDGGVWVVSKSKNAVGRLNYPSRVLDGAVTPASSTFDILQDAGEVFVDDESGSTLNQVSPANMRLGGDKQLPGAADVSFGSSVLSVTDAASGKVWAVSPSTVNGFDEEASEPVLVGSEGTVSAVGADDRIYSADPKAGTVTVTGVDANGVVVSSESESWSELKGAGDLQITVVGDRPVVLDAAAGNLFLPGGKRLQLADARDAKLQQGGPGSDFVAIATQKVLLKQPLDGGTAKTVSFGGEGVPAAPVQLGGCVHAAWSGANKYVRDCVDDADDKNVDVPKASASPSYVFRVNRDLVVLNDVNSGNVWLVNQNMQLVNNWDDVVPPKNESDEQDQESADINTINVLPDRTKPNRPPETKPDVVGVRPGRTTILSVLDNDSDPDGDVLTAGLQGNPPKAGTLENIYGGTAFQISVPADARPGTETFSYSASDGRGLSATGQVTLNVVGPDQNKPPQFKRGENTTMLVEQGKTVSQNILTDWVDPDGDDLVLLDAKADNDQDQVKVRRDGLLTFQDSGATSGKKNVEVTIWDGRDTVTGKVVINVQPPGALAPVVNADHVTAVVGQDLVISPLKNDVDPNGGALRLAQVEANGPADLGPVTDGGTFTFRSTTPGPVYLTYIASNGPQSSQGLIRVDVESGDDPGDPVAVHDVALMPTGGSVLLDPLANDSDPSGGVLVLQSVKLPENATISVSVINHSVLRITDILGTKDPILFEYTMSNGKKSATGSVSVVPVPAPAVVEAPQPKPDEVNVRVNDVVTIPVLDNDTHPQGQELTVDPVLPQGVDPVDGKSFVSENTLRFIAGSQPKTVRAIYNAVDPQGQKSAAAVTIHILPLEGAENSRPQPRNLTARVVAAGTVRIPVPLDGIDPDGDSVQLTGIDSTPAMGTATVGSNFIDFTAAGDGAGTDTFRYKVVDRQGAVNTGTVTVGIAPRGEINQNPTPVDDEVRVRPGRQIAVDATGNDTDPDGDQIRILTDGIEADPALQATVSKTSGRVILTAPNEAGTVNVRYTVADDRDARAQATIRVVVDPEVPLKAPIARDDRVTSAQTMGKTAVDVPVLKNDEDPDGVGENLKISTEATTARPGTDGNMIVDLTEQPQLIPYTVEDVDGQKSTAIIWVPGLGQQVPTLAKDEVLEVVAGQSVNVALDEWVKVRDGRSPRLTQADRIKLIGADGSDPVTGDGTGLKYTAGTDYVGPGSLTFEVTDGTGPDDPAGLKSTLSIRTKVLPDPNKNNPPELLGANVEVPMGDSASIDLGRLTSDPDGDDVDNMKYELLDGTPAGFTVSVDGKNLKVSAADSSRAGTAGAVQVKARDPRGLEATATFQLSVTASNRPKPVANDDVEPNAAAGKPVTTNVLANDANPFPETPLKIIAAATETGSGNVEVNGDSVTVTPAPGFTGTMVVTYTVEDKTQDASRHATARVRLTVKDEPAAPTTPQAQSVGDRTALLTWTAPADRGSPITKYTVYGEGGFQQDCPANTCTLNGLVNNTKYHFQVTATNEFGDSDKSPPSAEVRPDVKPDTPLAPSLKFGDKELSINWTAPASKGSPVKSYDLEISPPPAGQNAQIQNLTAVSYVWKGLQNGVSYKVRVLARNDAKEPSEWSPYSAAEVPAGVPATPAAPTAAQAASLGSQSQLKVSWAAPNNNGDAVSAYTLTTLRGGAAVATQQVAGTSQNVTVDNSEANYTFTVSATNKAGTSATSGQSAAIRAVGKPGIVSTPTATLVDTGGAGGKIDIRFTPLSDAQRNGSTAQEITYKYSLTSGGGSGNIAAGGGTVAAANGTPTSVVVWAVSSRSSTAGDASAPSNQVNPYGLAFAPNVNGSKSSGQGDKTVSWTWNQPDGNGRAVTGYQYSLDGGGWQDTNQRSFSKTVGFSETHTLRVRAISGGQQGRIGSDTSRSGAEPPPPVPTSWGITATPVRSCTEPRKGTDSFRAGNPSSCVGEGKWLDANVGSQTDRYQIWYKTSNNPTGIWYHLTSGPAAGNWLRCDTSSLGCNPPNGMQNR</sequence>
<dbReference type="InterPro" id="IPR003961">
    <property type="entry name" value="FN3_dom"/>
</dbReference>
<dbReference type="SMART" id="SM00060">
    <property type="entry name" value="FN3"/>
    <property type="match status" value="3"/>
</dbReference>
<feature type="transmembrane region" description="Helical" evidence="5">
    <location>
        <begin position="21"/>
        <end position="40"/>
    </location>
</feature>
<keyword evidence="8" id="KW-1185">Reference proteome</keyword>
<dbReference type="CDD" id="cd00063">
    <property type="entry name" value="FN3"/>
    <property type="match status" value="3"/>
</dbReference>
<dbReference type="Proteomes" id="UP000198751">
    <property type="component" value="Chromosome I"/>
</dbReference>
<keyword evidence="1" id="KW-0677">Repeat</keyword>
<dbReference type="Pfam" id="PF00041">
    <property type="entry name" value="fn3"/>
    <property type="match status" value="3"/>
</dbReference>
<keyword evidence="5" id="KW-1133">Transmembrane helix</keyword>